<feature type="domain" description="Response regulatory" evidence="11">
    <location>
        <begin position="514"/>
        <end position="630"/>
    </location>
</feature>
<evidence type="ECO:0000256" key="3">
    <source>
        <dbReference type="ARBA" id="ARBA00012438"/>
    </source>
</evidence>
<dbReference type="SMART" id="SM00388">
    <property type="entry name" value="HisKA"/>
    <property type="match status" value="1"/>
</dbReference>
<dbReference type="PANTHER" id="PTHR43047:SF9">
    <property type="entry name" value="HISTIDINE KINASE"/>
    <property type="match status" value="1"/>
</dbReference>
<evidence type="ECO:0000256" key="2">
    <source>
        <dbReference type="ARBA" id="ARBA00004370"/>
    </source>
</evidence>
<dbReference type="Pfam" id="PF02518">
    <property type="entry name" value="HATPase_c"/>
    <property type="match status" value="1"/>
</dbReference>
<dbReference type="PROSITE" id="PS50885">
    <property type="entry name" value="HAMP"/>
    <property type="match status" value="1"/>
</dbReference>
<dbReference type="InterPro" id="IPR019247">
    <property type="entry name" value="Histidine_kinase_BarA_N"/>
</dbReference>
<dbReference type="CDD" id="cd00075">
    <property type="entry name" value="HATPase"/>
    <property type="match status" value="1"/>
</dbReference>
<evidence type="ECO:0000313" key="14">
    <source>
        <dbReference type="Proteomes" id="UP000389128"/>
    </source>
</evidence>
<dbReference type="RefSeq" id="WP_148577421.1">
    <property type="nucleotide sequence ID" value="NZ_SDKK01000002.1"/>
</dbReference>
<dbReference type="InterPro" id="IPR003660">
    <property type="entry name" value="HAMP_dom"/>
</dbReference>
<evidence type="ECO:0000259" key="12">
    <source>
        <dbReference type="PROSITE" id="PS50885"/>
    </source>
</evidence>
<feature type="coiled-coil region" evidence="8">
    <location>
        <begin position="240"/>
        <end position="267"/>
    </location>
</feature>
<organism evidence="13 14">
    <name type="scientific">Zoogloea oleivorans</name>
    <dbReference type="NCBI Taxonomy" id="1552750"/>
    <lineage>
        <taxon>Bacteria</taxon>
        <taxon>Pseudomonadati</taxon>
        <taxon>Pseudomonadota</taxon>
        <taxon>Betaproteobacteria</taxon>
        <taxon>Rhodocyclales</taxon>
        <taxon>Zoogloeaceae</taxon>
        <taxon>Zoogloea</taxon>
    </lineage>
</organism>
<evidence type="ECO:0000256" key="8">
    <source>
        <dbReference type="SAM" id="Coils"/>
    </source>
</evidence>
<dbReference type="CDD" id="cd00156">
    <property type="entry name" value="REC"/>
    <property type="match status" value="1"/>
</dbReference>
<dbReference type="Pfam" id="PF09984">
    <property type="entry name" value="sCache_4"/>
    <property type="match status" value="1"/>
</dbReference>
<evidence type="ECO:0000256" key="5">
    <source>
        <dbReference type="ARBA" id="ARBA00022679"/>
    </source>
</evidence>
<feature type="domain" description="HAMP" evidence="12">
    <location>
        <begin position="196"/>
        <end position="248"/>
    </location>
</feature>
<dbReference type="SUPFAM" id="SSF52172">
    <property type="entry name" value="CheY-like"/>
    <property type="match status" value="1"/>
</dbReference>
<dbReference type="InterPro" id="IPR003661">
    <property type="entry name" value="HisK_dim/P_dom"/>
</dbReference>
<dbReference type="Gene3D" id="6.10.340.10">
    <property type="match status" value="1"/>
</dbReference>
<keyword evidence="5" id="KW-0808">Transferase</keyword>
<evidence type="ECO:0000256" key="9">
    <source>
        <dbReference type="SAM" id="Phobius"/>
    </source>
</evidence>
<evidence type="ECO:0000259" key="10">
    <source>
        <dbReference type="PROSITE" id="PS50109"/>
    </source>
</evidence>
<keyword evidence="9" id="KW-0472">Membrane</keyword>
<feature type="domain" description="Histidine kinase" evidence="10">
    <location>
        <begin position="281"/>
        <end position="494"/>
    </location>
</feature>
<evidence type="ECO:0000256" key="6">
    <source>
        <dbReference type="ARBA" id="ARBA00022777"/>
    </source>
</evidence>
<evidence type="ECO:0000259" key="11">
    <source>
        <dbReference type="PROSITE" id="PS50110"/>
    </source>
</evidence>
<dbReference type="Pfam" id="PF00512">
    <property type="entry name" value="HisKA"/>
    <property type="match status" value="1"/>
</dbReference>
<dbReference type="InterPro" id="IPR001789">
    <property type="entry name" value="Sig_transdc_resp-reg_receiver"/>
</dbReference>
<dbReference type="SMART" id="SM00387">
    <property type="entry name" value="HATPase_c"/>
    <property type="match status" value="1"/>
</dbReference>
<gene>
    <name evidence="13" type="ORF">ETQ85_01795</name>
</gene>
<dbReference type="PRINTS" id="PR00344">
    <property type="entry name" value="BCTRLSENSOR"/>
</dbReference>
<dbReference type="Pfam" id="PF00072">
    <property type="entry name" value="Response_reg"/>
    <property type="match status" value="1"/>
</dbReference>
<evidence type="ECO:0000313" key="13">
    <source>
        <dbReference type="EMBL" id="TYC61427.1"/>
    </source>
</evidence>
<dbReference type="GO" id="GO:0009927">
    <property type="term" value="F:histidine phosphotransfer kinase activity"/>
    <property type="evidence" value="ECO:0007669"/>
    <property type="project" value="TreeGrafter"/>
</dbReference>
<evidence type="ECO:0000256" key="4">
    <source>
        <dbReference type="ARBA" id="ARBA00022553"/>
    </source>
</evidence>
<keyword evidence="14" id="KW-1185">Reference proteome</keyword>
<feature type="modified residue" description="4-aspartylphosphate" evidence="7">
    <location>
        <position position="564"/>
    </location>
</feature>
<dbReference type="Proteomes" id="UP000389128">
    <property type="component" value="Unassembled WGS sequence"/>
</dbReference>
<reference evidence="13 14" key="1">
    <citation type="submission" date="2019-01" db="EMBL/GenBank/DDBJ databases">
        <title>Zoogloea oleivorans genome sequencing and assembly.</title>
        <authorList>
            <person name="Tancsics A."/>
            <person name="Farkas M."/>
            <person name="Kriszt B."/>
            <person name="Maroti G."/>
            <person name="Horvath B."/>
        </authorList>
    </citation>
    <scope>NUCLEOTIDE SEQUENCE [LARGE SCALE GENOMIC DNA]</scope>
    <source>
        <strain evidence="13 14">Buc</strain>
    </source>
</reference>
<feature type="transmembrane region" description="Helical" evidence="9">
    <location>
        <begin position="12"/>
        <end position="32"/>
    </location>
</feature>
<dbReference type="InterPro" id="IPR004358">
    <property type="entry name" value="Sig_transdc_His_kin-like_C"/>
</dbReference>
<dbReference type="InterPro" id="IPR005467">
    <property type="entry name" value="His_kinase_dom"/>
</dbReference>
<keyword evidence="8" id="KW-0175">Coiled coil</keyword>
<comment type="catalytic activity">
    <reaction evidence="1">
        <text>ATP + protein L-histidine = ADP + protein N-phospho-L-histidine.</text>
        <dbReference type="EC" id="2.7.13.3"/>
    </reaction>
</comment>
<dbReference type="PROSITE" id="PS50109">
    <property type="entry name" value="HIS_KIN"/>
    <property type="match status" value="1"/>
</dbReference>
<dbReference type="PROSITE" id="PS50110">
    <property type="entry name" value="RESPONSE_REGULATORY"/>
    <property type="match status" value="1"/>
</dbReference>
<dbReference type="PANTHER" id="PTHR43047">
    <property type="entry name" value="TWO-COMPONENT HISTIDINE PROTEIN KINASE"/>
    <property type="match status" value="1"/>
</dbReference>
<comment type="subcellular location">
    <subcellularLocation>
        <location evidence="2">Membrane</location>
    </subcellularLocation>
</comment>
<dbReference type="CDD" id="cd00082">
    <property type="entry name" value="HisKA"/>
    <property type="match status" value="1"/>
</dbReference>
<comment type="caution">
    <text evidence="13">The sequence shown here is derived from an EMBL/GenBank/DDBJ whole genome shotgun (WGS) entry which is preliminary data.</text>
</comment>
<dbReference type="FunFam" id="3.30.565.10:FF:000049">
    <property type="entry name" value="Two-component sensor histidine kinase"/>
    <property type="match status" value="1"/>
</dbReference>
<proteinExistence type="predicted"/>
<dbReference type="Gene3D" id="3.30.565.10">
    <property type="entry name" value="Histidine kinase-like ATPase, C-terminal domain"/>
    <property type="match status" value="1"/>
</dbReference>
<dbReference type="EC" id="2.7.13.3" evidence="3"/>
<dbReference type="InterPro" id="IPR003594">
    <property type="entry name" value="HATPase_dom"/>
</dbReference>
<dbReference type="InterPro" id="IPR011006">
    <property type="entry name" value="CheY-like_superfamily"/>
</dbReference>
<accession>A0A6C2D520</accession>
<evidence type="ECO:0000256" key="7">
    <source>
        <dbReference type="PROSITE-ProRule" id="PRU00169"/>
    </source>
</evidence>
<dbReference type="SUPFAM" id="SSF158472">
    <property type="entry name" value="HAMP domain-like"/>
    <property type="match status" value="1"/>
</dbReference>
<dbReference type="Gene3D" id="1.10.287.130">
    <property type="match status" value="1"/>
</dbReference>
<sequence>MINPASWDIRARTVLIAVLPTMVMATVLIAYFTSSRLSDLEEAHVQRGKALARQLAAASEYGVFSGNLESLRKLANSILQEQDVVRVAVFSPIQEVLADSSKPVQPATTVSLAPRYSDTPLRFREPVTGPGVNLDDPFLEAGTNGSHPPEDLHGEVLVEMSRESLRAEESRLLQNAFSMVVAVLIASVALALRMSRGISGPILRIASTVESFGQGNLSDRVPVEGGKSLRALAQGVNDMADKLGASREHMERQIEAATRELLVKKEEAEHGNRAKTRFLAAASHDLRQPMHALGLFVAELGQKQHAPDTHRLVAQIAVSAETMENLLDSLLDISRLDAGVLDRQIKPFPLQPLFERIDVDYRREADQRSQRLRLRPTNLWVESDPLLLERILHNLISNALRYAPGGTILLACRKRGDKVRIEVRDNGPGIAREAQDTIFQEFVQLDNPERNRAKGLGLGLAIVRRLTNLLEHDLSLRSTPGRGALFAVELRAAKPGLIPEGIPPPPAHSLYGRHIVLVDDDELAVASTTGLLESWGCQVTAAASLELILSTIDEHAKPDIIVCDYQSGSSVDGLAIIERLRAHFGQRVPAIILSGDTSAAVTDNARQAGIPLLHKPVRPAKLRALLQRKTQV</sequence>
<keyword evidence="4 7" id="KW-0597">Phosphoprotein</keyword>
<dbReference type="InterPro" id="IPR036890">
    <property type="entry name" value="HATPase_C_sf"/>
</dbReference>
<name>A0A6C2D520_9RHOO</name>
<dbReference type="AlphaFoldDB" id="A0A6C2D520"/>
<dbReference type="CDD" id="cd06225">
    <property type="entry name" value="HAMP"/>
    <property type="match status" value="1"/>
</dbReference>
<keyword evidence="9" id="KW-0812">Transmembrane</keyword>
<dbReference type="GO" id="GO:0000155">
    <property type="term" value="F:phosphorelay sensor kinase activity"/>
    <property type="evidence" value="ECO:0007669"/>
    <property type="project" value="InterPro"/>
</dbReference>
<dbReference type="Pfam" id="PF00672">
    <property type="entry name" value="HAMP"/>
    <property type="match status" value="1"/>
</dbReference>
<dbReference type="EMBL" id="SDKK01000002">
    <property type="protein sequence ID" value="TYC61427.1"/>
    <property type="molecule type" value="Genomic_DNA"/>
</dbReference>
<keyword evidence="6" id="KW-0418">Kinase</keyword>
<dbReference type="OrthoDB" id="6114847at2"/>
<protein>
    <recommendedName>
        <fullName evidence="3">histidine kinase</fullName>
        <ecNumber evidence="3">2.7.13.3</ecNumber>
    </recommendedName>
</protein>
<keyword evidence="9" id="KW-1133">Transmembrane helix</keyword>
<dbReference type="Gene3D" id="3.40.50.2300">
    <property type="match status" value="1"/>
</dbReference>
<dbReference type="SUPFAM" id="SSF55874">
    <property type="entry name" value="ATPase domain of HSP90 chaperone/DNA topoisomerase II/histidine kinase"/>
    <property type="match status" value="1"/>
</dbReference>
<dbReference type="GO" id="GO:0005886">
    <property type="term" value="C:plasma membrane"/>
    <property type="evidence" value="ECO:0007669"/>
    <property type="project" value="TreeGrafter"/>
</dbReference>
<evidence type="ECO:0000256" key="1">
    <source>
        <dbReference type="ARBA" id="ARBA00000085"/>
    </source>
</evidence>
<dbReference type="InterPro" id="IPR036097">
    <property type="entry name" value="HisK_dim/P_sf"/>
</dbReference>
<dbReference type="SMART" id="SM00304">
    <property type="entry name" value="HAMP"/>
    <property type="match status" value="1"/>
</dbReference>
<dbReference type="SMART" id="SM00448">
    <property type="entry name" value="REC"/>
    <property type="match status" value="1"/>
</dbReference>
<dbReference type="SUPFAM" id="SSF47384">
    <property type="entry name" value="Homodimeric domain of signal transducing histidine kinase"/>
    <property type="match status" value="1"/>
</dbReference>